<organism evidence="2 3">
    <name type="scientific">Ramazzottius varieornatus</name>
    <name type="common">Water bear</name>
    <name type="synonym">Tardigrade</name>
    <dbReference type="NCBI Taxonomy" id="947166"/>
    <lineage>
        <taxon>Eukaryota</taxon>
        <taxon>Metazoa</taxon>
        <taxon>Ecdysozoa</taxon>
        <taxon>Tardigrada</taxon>
        <taxon>Eutardigrada</taxon>
        <taxon>Parachela</taxon>
        <taxon>Hypsibioidea</taxon>
        <taxon>Ramazzottiidae</taxon>
        <taxon>Ramazzottius</taxon>
    </lineage>
</organism>
<comment type="caution">
    <text evidence="2">The sequence shown here is derived from an EMBL/GenBank/DDBJ whole genome shotgun (WGS) entry which is preliminary data.</text>
</comment>
<accession>A0A1D1UF89</accession>
<evidence type="ECO:0000313" key="3">
    <source>
        <dbReference type="Proteomes" id="UP000186922"/>
    </source>
</evidence>
<dbReference type="OrthoDB" id="10536270at2759"/>
<evidence type="ECO:0000313" key="2">
    <source>
        <dbReference type="EMBL" id="GAU88131.1"/>
    </source>
</evidence>
<keyword evidence="3" id="KW-1185">Reference proteome</keyword>
<gene>
    <name evidence="2" type="primary">RvY_00882</name>
    <name evidence="2" type="synonym">RvY_00882.1</name>
    <name evidence="2" type="ORF">RvY_00882-1</name>
</gene>
<sequence>MHWVFEFVIASCFVLQSQAADRQTSAPCNDHPDCTDPATTCQVMRVPKKDNGIFGIGLQKRCICTEPLRAPCFDKADCVGMFGDIGLDCVKSSICPAQEGISYCRLTGASALVIGVPARSGITLNAGALIGGWPTPVVININPATTAAAATTITAATTTTAVPTTTTKASKKK</sequence>
<dbReference type="EMBL" id="BDGG01000001">
    <property type="protein sequence ID" value="GAU88131.1"/>
    <property type="molecule type" value="Genomic_DNA"/>
</dbReference>
<dbReference type="Proteomes" id="UP000186922">
    <property type="component" value="Unassembled WGS sequence"/>
</dbReference>
<keyword evidence="1" id="KW-0732">Signal</keyword>
<protein>
    <submittedName>
        <fullName evidence="2">Uncharacterized protein</fullName>
    </submittedName>
</protein>
<dbReference type="AlphaFoldDB" id="A0A1D1UF89"/>
<reference evidence="2 3" key="1">
    <citation type="journal article" date="2016" name="Nat. Commun.">
        <title>Extremotolerant tardigrade genome and improved radiotolerance of human cultured cells by tardigrade-unique protein.</title>
        <authorList>
            <person name="Hashimoto T."/>
            <person name="Horikawa D.D."/>
            <person name="Saito Y."/>
            <person name="Kuwahara H."/>
            <person name="Kozuka-Hata H."/>
            <person name="Shin-I T."/>
            <person name="Minakuchi Y."/>
            <person name="Ohishi K."/>
            <person name="Motoyama A."/>
            <person name="Aizu T."/>
            <person name="Enomoto A."/>
            <person name="Kondo K."/>
            <person name="Tanaka S."/>
            <person name="Hara Y."/>
            <person name="Koshikawa S."/>
            <person name="Sagara H."/>
            <person name="Miura T."/>
            <person name="Yokobori S."/>
            <person name="Miyagawa K."/>
            <person name="Suzuki Y."/>
            <person name="Kubo T."/>
            <person name="Oyama M."/>
            <person name="Kohara Y."/>
            <person name="Fujiyama A."/>
            <person name="Arakawa K."/>
            <person name="Katayama T."/>
            <person name="Toyoda A."/>
            <person name="Kunieda T."/>
        </authorList>
    </citation>
    <scope>NUCLEOTIDE SEQUENCE [LARGE SCALE GENOMIC DNA]</scope>
    <source>
        <strain evidence="2 3">YOKOZUNA-1</strain>
    </source>
</reference>
<feature type="signal peptide" evidence="1">
    <location>
        <begin position="1"/>
        <end position="19"/>
    </location>
</feature>
<name>A0A1D1UF89_RAMVA</name>
<evidence type="ECO:0000256" key="1">
    <source>
        <dbReference type="SAM" id="SignalP"/>
    </source>
</evidence>
<proteinExistence type="predicted"/>
<feature type="chain" id="PRO_5008897180" evidence="1">
    <location>
        <begin position="20"/>
        <end position="173"/>
    </location>
</feature>